<comment type="subcellular location">
    <subcellularLocation>
        <location evidence="1">Cell membrane</location>
        <topology evidence="1">Multi-pass membrane protein</topology>
    </subcellularLocation>
</comment>
<feature type="compositionally biased region" description="Polar residues" evidence="7">
    <location>
        <begin position="339"/>
        <end position="356"/>
    </location>
</feature>
<feature type="domain" description="ABC transporter" evidence="9">
    <location>
        <begin position="386"/>
        <end position="623"/>
    </location>
</feature>
<feature type="transmembrane region" description="Helical" evidence="8">
    <location>
        <begin position="35"/>
        <end position="56"/>
    </location>
</feature>
<evidence type="ECO:0000256" key="1">
    <source>
        <dbReference type="ARBA" id="ARBA00004651"/>
    </source>
</evidence>
<evidence type="ECO:0000313" key="11">
    <source>
        <dbReference type="EMBL" id="AUB82035.1"/>
    </source>
</evidence>
<keyword evidence="6 8" id="KW-0472">Membrane</keyword>
<dbReference type="PROSITE" id="PS50893">
    <property type="entry name" value="ABC_TRANSPORTER_2"/>
    <property type="match status" value="1"/>
</dbReference>
<evidence type="ECO:0000256" key="8">
    <source>
        <dbReference type="SAM" id="Phobius"/>
    </source>
</evidence>
<dbReference type="InterPro" id="IPR017871">
    <property type="entry name" value="ABC_transporter-like_CS"/>
</dbReference>
<dbReference type="GO" id="GO:0140359">
    <property type="term" value="F:ABC-type transporter activity"/>
    <property type="evidence" value="ECO:0007669"/>
    <property type="project" value="InterPro"/>
</dbReference>
<feature type="domain" description="ABC transmembrane type-1" evidence="10">
    <location>
        <begin position="35"/>
        <end position="316"/>
    </location>
</feature>
<dbReference type="GO" id="GO:0005886">
    <property type="term" value="C:plasma membrane"/>
    <property type="evidence" value="ECO:0007669"/>
    <property type="project" value="UniProtKB-SubCell"/>
</dbReference>
<evidence type="ECO:0000256" key="3">
    <source>
        <dbReference type="ARBA" id="ARBA00022741"/>
    </source>
</evidence>
<dbReference type="CDD" id="cd03228">
    <property type="entry name" value="ABCC_MRP_Like"/>
    <property type="match status" value="1"/>
</dbReference>
<dbReference type="EMBL" id="CP020370">
    <property type="protein sequence ID" value="AUB82035.1"/>
    <property type="molecule type" value="Genomic_DNA"/>
</dbReference>
<reference evidence="11 12" key="1">
    <citation type="submission" date="2017-03" db="EMBL/GenBank/DDBJ databases">
        <title>Complete genome sequence of Candidatus 'Thiodictyon syntrophicum' sp. nov. strain Cad16T, a photolithoautotroph purple sulfur bacterium isolated from an alpine meromictic lake.</title>
        <authorList>
            <person name="Luedin S.M."/>
            <person name="Pothier J.F."/>
            <person name="Danza F."/>
            <person name="Storelli N."/>
            <person name="Wittwer M."/>
            <person name="Tonolla M."/>
        </authorList>
    </citation>
    <scope>NUCLEOTIDE SEQUENCE [LARGE SCALE GENOMIC DNA]</scope>
    <source>
        <strain evidence="11 12">Cad16T</strain>
    </source>
</reference>
<keyword evidence="4" id="KW-0067">ATP-binding</keyword>
<keyword evidence="2 8" id="KW-0812">Transmembrane</keyword>
<evidence type="ECO:0000256" key="7">
    <source>
        <dbReference type="SAM" id="MobiDB-lite"/>
    </source>
</evidence>
<evidence type="ECO:0000259" key="10">
    <source>
        <dbReference type="PROSITE" id="PS50929"/>
    </source>
</evidence>
<evidence type="ECO:0000259" key="9">
    <source>
        <dbReference type="PROSITE" id="PS50893"/>
    </source>
</evidence>
<evidence type="ECO:0000313" key="12">
    <source>
        <dbReference type="Proteomes" id="UP000232638"/>
    </source>
</evidence>
<dbReference type="GO" id="GO:0016887">
    <property type="term" value="F:ATP hydrolysis activity"/>
    <property type="evidence" value="ECO:0007669"/>
    <property type="project" value="InterPro"/>
</dbReference>
<dbReference type="InterPro" id="IPR011527">
    <property type="entry name" value="ABC1_TM_dom"/>
</dbReference>
<accession>A0A2K8U907</accession>
<dbReference type="PROSITE" id="PS00211">
    <property type="entry name" value="ABC_TRANSPORTER_1"/>
    <property type="match status" value="1"/>
</dbReference>
<dbReference type="KEGG" id="tsy:THSYN_14510"/>
<dbReference type="InterPro" id="IPR003593">
    <property type="entry name" value="AAA+_ATPase"/>
</dbReference>
<organism evidence="11 12">
    <name type="scientific">Candidatus Thiodictyon syntrophicum</name>
    <dbReference type="NCBI Taxonomy" id="1166950"/>
    <lineage>
        <taxon>Bacteria</taxon>
        <taxon>Pseudomonadati</taxon>
        <taxon>Pseudomonadota</taxon>
        <taxon>Gammaproteobacteria</taxon>
        <taxon>Chromatiales</taxon>
        <taxon>Chromatiaceae</taxon>
        <taxon>Thiodictyon</taxon>
    </lineage>
</organism>
<keyword evidence="12" id="KW-1185">Reference proteome</keyword>
<dbReference type="Gene3D" id="1.20.1560.10">
    <property type="entry name" value="ABC transporter type 1, transmembrane domain"/>
    <property type="match status" value="1"/>
</dbReference>
<feature type="transmembrane region" description="Helical" evidence="8">
    <location>
        <begin position="159"/>
        <end position="187"/>
    </location>
</feature>
<evidence type="ECO:0000256" key="5">
    <source>
        <dbReference type="ARBA" id="ARBA00022989"/>
    </source>
</evidence>
<dbReference type="RefSeq" id="WP_100919785.1">
    <property type="nucleotide sequence ID" value="NZ_CP020370.1"/>
</dbReference>
<dbReference type="SUPFAM" id="SSF90123">
    <property type="entry name" value="ABC transporter transmembrane region"/>
    <property type="match status" value="1"/>
</dbReference>
<protein>
    <recommendedName>
        <fullName evidence="13">ABC transporter ATP-binding protein</fullName>
    </recommendedName>
</protein>
<dbReference type="PANTHER" id="PTHR24221">
    <property type="entry name" value="ATP-BINDING CASSETTE SUB-FAMILY B"/>
    <property type="match status" value="1"/>
</dbReference>
<dbReference type="PANTHER" id="PTHR24221:SF654">
    <property type="entry name" value="ATP-BINDING CASSETTE SUB-FAMILY B MEMBER 6"/>
    <property type="match status" value="1"/>
</dbReference>
<dbReference type="InterPro" id="IPR003439">
    <property type="entry name" value="ABC_transporter-like_ATP-bd"/>
</dbReference>
<feature type="region of interest" description="Disordered" evidence="7">
    <location>
        <begin position="335"/>
        <end position="363"/>
    </location>
</feature>
<keyword evidence="3" id="KW-0547">Nucleotide-binding</keyword>
<dbReference type="AlphaFoldDB" id="A0A2K8U907"/>
<dbReference type="Gene3D" id="3.40.50.300">
    <property type="entry name" value="P-loop containing nucleotide triphosphate hydrolases"/>
    <property type="match status" value="1"/>
</dbReference>
<evidence type="ECO:0000256" key="4">
    <source>
        <dbReference type="ARBA" id="ARBA00022840"/>
    </source>
</evidence>
<gene>
    <name evidence="11" type="ORF">THSYN_14510</name>
</gene>
<dbReference type="InterPro" id="IPR036640">
    <property type="entry name" value="ABC1_TM_sf"/>
</dbReference>
<proteinExistence type="predicted"/>
<dbReference type="GO" id="GO:0005524">
    <property type="term" value="F:ATP binding"/>
    <property type="evidence" value="ECO:0007669"/>
    <property type="project" value="UniProtKB-KW"/>
</dbReference>
<evidence type="ECO:0008006" key="13">
    <source>
        <dbReference type="Google" id="ProtNLM"/>
    </source>
</evidence>
<sequence length="624" mass="67898">MTTPVFTDRALLRKRIGQLFAIHRYLIPFWGKQGLMLLCSLGFISFGLITPFLSKVAIDYGLNRGDAVVFHAVLAAGAISFLFSALIGIIQKYLGFHVSVLLGLAVRMDYYERLCRQPLSFFDSHSPGELFHRLTNDTASVVGLVTGTIPNVLLTLFRLVLVGVICVMLSWQVTLFVAGGACLHYALNHYFGLRGLRITTALAEKGQRISGLWQDTLSRIVLFKAFYRERQGLNAYRREALAQSRILAESFWLTAASGGTQQALSSGFALLLSLYLGTLVISGQLTLGAFVALAMYLSQLSGLLRSLGGVYQGLISQFVYVDRFFEVYGPGEGARAQSRPGSQPGLSDFSETSSSGPARLRPRTNCRHAEEVPVVPEPLPSDVPAIAFEDVSYSYPNGHLVLEGLNLSVWPGETLLVLGNSGVGKSTFAKLLMGLLGPATGRIVIFGRALDGLSDRERRRTLGIALQDSPLLNASMRENVTFGRRSIAEEDYRQVLSICGLEGVFAGSASRADARLGDAGGTVSVGQRQRIAIAMALLKQPRILVLDEATNQVETQLEEQIVARIHRFYPKMTVIVLSCRHRSGFRSDRVLELVGLDHDRTLAPSTAAPRLASRMSAALASAAA</sequence>
<keyword evidence="5 8" id="KW-1133">Transmembrane helix</keyword>
<dbReference type="Pfam" id="PF00664">
    <property type="entry name" value="ABC_membrane"/>
    <property type="match status" value="1"/>
</dbReference>
<dbReference type="PROSITE" id="PS50929">
    <property type="entry name" value="ABC_TM1F"/>
    <property type="match status" value="1"/>
</dbReference>
<dbReference type="InterPro" id="IPR027417">
    <property type="entry name" value="P-loop_NTPase"/>
</dbReference>
<dbReference type="Pfam" id="PF00005">
    <property type="entry name" value="ABC_tran"/>
    <property type="match status" value="1"/>
</dbReference>
<dbReference type="SUPFAM" id="SSF52540">
    <property type="entry name" value="P-loop containing nucleoside triphosphate hydrolases"/>
    <property type="match status" value="1"/>
</dbReference>
<evidence type="ECO:0000256" key="6">
    <source>
        <dbReference type="ARBA" id="ARBA00023136"/>
    </source>
</evidence>
<dbReference type="InterPro" id="IPR039421">
    <property type="entry name" value="Type_1_exporter"/>
</dbReference>
<dbReference type="SMART" id="SM00382">
    <property type="entry name" value="AAA"/>
    <property type="match status" value="1"/>
</dbReference>
<dbReference type="GO" id="GO:0034040">
    <property type="term" value="F:ATPase-coupled lipid transmembrane transporter activity"/>
    <property type="evidence" value="ECO:0007669"/>
    <property type="project" value="TreeGrafter"/>
</dbReference>
<feature type="transmembrane region" description="Helical" evidence="8">
    <location>
        <begin position="274"/>
        <end position="297"/>
    </location>
</feature>
<name>A0A2K8U907_9GAMM</name>
<dbReference type="OrthoDB" id="9759820at2"/>
<feature type="transmembrane region" description="Helical" evidence="8">
    <location>
        <begin position="68"/>
        <end position="87"/>
    </location>
</feature>
<dbReference type="Proteomes" id="UP000232638">
    <property type="component" value="Chromosome"/>
</dbReference>
<dbReference type="CDD" id="cd07346">
    <property type="entry name" value="ABC_6TM_exporters"/>
    <property type="match status" value="1"/>
</dbReference>
<evidence type="ECO:0000256" key="2">
    <source>
        <dbReference type="ARBA" id="ARBA00022692"/>
    </source>
</evidence>